<evidence type="ECO:0000313" key="2">
    <source>
        <dbReference type="Proteomes" id="UP000234681"/>
    </source>
</evidence>
<feature type="non-terminal residue" evidence="1">
    <location>
        <position position="42"/>
    </location>
</feature>
<protein>
    <submittedName>
        <fullName evidence="1">RCG56220</fullName>
    </submittedName>
</protein>
<evidence type="ECO:0000313" key="1">
    <source>
        <dbReference type="EMBL" id="EDL91400.1"/>
    </source>
</evidence>
<name>A6IBC9_RAT</name>
<accession>A6IBC9</accession>
<sequence length="42" mass="4697">MPPTPLCHRPLHQHCLYCTVTQSTMATETIITEVMLSLSVVL</sequence>
<organism evidence="1 2">
    <name type="scientific">Rattus norvegicus</name>
    <name type="common">Rat</name>
    <dbReference type="NCBI Taxonomy" id="10116"/>
    <lineage>
        <taxon>Eukaryota</taxon>
        <taxon>Metazoa</taxon>
        <taxon>Chordata</taxon>
        <taxon>Craniata</taxon>
        <taxon>Vertebrata</taxon>
        <taxon>Euteleostomi</taxon>
        <taxon>Mammalia</taxon>
        <taxon>Eutheria</taxon>
        <taxon>Euarchontoglires</taxon>
        <taxon>Glires</taxon>
        <taxon>Rodentia</taxon>
        <taxon>Myomorpha</taxon>
        <taxon>Muroidea</taxon>
        <taxon>Muridae</taxon>
        <taxon>Murinae</taxon>
        <taxon>Rattus</taxon>
    </lineage>
</organism>
<reference evidence="2" key="1">
    <citation type="submission" date="2005-09" db="EMBL/GenBank/DDBJ databases">
        <authorList>
            <person name="Mural R.J."/>
            <person name="Li P.W."/>
            <person name="Adams M.D."/>
            <person name="Amanatides P.G."/>
            <person name="Baden-Tillson H."/>
            <person name="Barnstead M."/>
            <person name="Chin S.H."/>
            <person name="Dew I."/>
            <person name="Evans C.A."/>
            <person name="Ferriera S."/>
            <person name="Flanigan M."/>
            <person name="Fosler C."/>
            <person name="Glodek A."/>
            <person name="Gu Z."/>
            <person name="Holt R.A."/>
            <person name="Jennings D."/>
            <person name="Kraft C.L."/>
            <person name="Lu F."/>
            <person name="Nguyen T."/>
            <person name="Nusskern D.R."/>
            <person name="Pfannkoch C.M."/>
            <person name="Sitter C."/>
            <person name="Sutton G.G."/>
            <person name="Venter J.C."/>
            <person name="Wang Z."/>
            <person name="Woodage T."/>
            <person name="Zheng X.H."/>
            <person name="Zhong F."/>
        </authorList>
    </citation>
    <scope>NUCLEOTIDE SEQUENCE [LARGE SCALE GENOMIC DNA]</scope>
    <source>
        <strain>BN</strain>
        <strain evidence="2">Sprague-Dawley</strain>
    </source>
</reference>
<dbReference type="Proteomes" id="UP000234681">
    <property type="component" value="Chromosome 4"/>
</dbReference>
<proteinExistence type="predicted"/>
<gene>
    <name evidence="1" type="ORF">rCG_56220</name>
</gene>
<dbReference type="EMBL" id="CH473957">
    <property type="protein sequence ID" value="EDL91400.1"/>
    <property type="molecule type" value="Genomic_DNA"/>
</dbReference>
<dbReference type="AlphaFoldDB" id="A6IBC9"/>